<dbReference type="AlphaFoldDB" id="A0A955I593"/>
<evidence type="ECO:0000259" key="1">
    <source>
        <dbReference type="Pfam" id="PF08903"/>
    </source>
</evidence>
<comment type="caution">
    <text evidence="2">The sequence shown here is derived from an EMBL/GenBank/DDBJ whole genome shotgun (WGS) entry which is preliminary data.</text>
</comment>
<evidence type="ECO:0000313" key="3">
    <source>
        <dbReference type="Proteomes" id="UP000741282"/>
    </source>
</evidence>
<dbReference type="Pfam" id="PF08903">
    <property type="entry name" value="DUF1846"/>
    <property type="match status" value="1"/>
</dbReference>
<feature type="domain" description="DUF1846" evidence="1">
    <location>
        <begin position="13"/>
        <end position="345"/>
    </location>
</feature>
<sequence>MDQTDTIPYSVLGFDNGKYLQIQKDHILDRIDKFREGKLYLEIGGKFMYDAHAARVLPGFDPEVKLQIFNSMKNLIEIMFCVNANDIRFNRQLKNSAEKYTDATLRMVKELEEKTGVKPKIIINLCDRELSGIVLSYEKIAQEMGYQTFKRYKIDGYPDDTSRVLSEEGYGYDDHIPTSKKLILVMGAASNSGKMSTCLGQIYLDKQKGETSGYAKYETFPIWSLPIGHPVNLAYEAATADIGDYNVIDTYHEIAYGKRSVNYNRDVEAFEIIKKMTESFLEPSNYMSSYRSPTDMGINYAGNAISNDQVVCVASLEEIRRRRGWYMEIFNRSEGDKDWIKKCENLEIQALKYIREKGYNPEYRLLK</sequence>
<accession>A0A955I593</accession>
<dbReference type="InterPro" id="IPR048496">
    <property type="entry name" value="DUF1846_N"/>
</dbReference>
<dbReference type="Gene3D" id="3.10.630.10">
    <property type="entry name" value="dip2346 domain like"/>
    <property type="match status" value="1"/>
</dbReference>
<organism evidence="2 3">
    <name type="scientific">Candidatus Dojkabacteria bacterium</name>
    <dbReference type="NCBI Taxonomy" id="2099670"/>
    <lineage>
        <taxon>Bacteria</taxon>
        <taxon>Candidatus Dojkabacteria</taxon>
    </lineage>
</organism>
<name>A0A955I593_9BACT</name>
<gene>
    <name evidence="2" type="ORF">KC685_03350</name>
</gene>
<evidence type="ECO:0000313" key="2">
    <source>
        <dbReference type="EMBL" id="MCA9376928.1"/>
    </source>
</evidence>
<reference evidence="2" key="1">
    <citation type="submission" date="2020-04" db="EMBL/GenBank/DDBJ databases">
        <authorList>
            <person name="Zhang T."/>
        </authorList>
    </citation>
    <scope>NUCLEOTIDE SEQUENCE</scope>
    <source>
        <strain evidence="2">HKST-UBA17</strain>
    </source>
</reference>
<dbReference type="Proteomes" id="UP000741282">
    <property type="component" value="Unassembled WGS sequence"/>
</dbReference>
<reference evidence="2" key="2">
    <citation type="journal article" date="2021" name="Microbiome">
        <title>Successional dynamics and alternative stable states in a saline activated sludge microbial community over 9 years.</title>
        <authorList>
            <person name="Wang Y."/>
            <person name="Ye J."/>
            <person name="Ju F."/>
            <person name="Liu L."/>
            <person name="Boyd J.A."/>
            <person name="Deng Y."/>
            <person name="Parks D.H."/>
            <person name="Jiang X."/>
            <person name="Yin X."/>
            <person name="Woodcroft B.J."/>
            <person name="Tyson G.W."/>
            <person name="Hugenholtz P."/>
            <person name="Polz M.F."/>
            <person name="Zhang T."/>
        </authorList>
    </citation>
    <scope>NUCLEOTIDE SEQUENCE</scope>
    <source>
        <strain evidence="2">HKST-UBA17</strain>
    </source>
</reference>
<dbReference type="Gene3D" id="1.20.1570.10">
    <property type="entry name" value="dip2346 domain like"/>
    <property type="match status" value="1"/>
</dbReference>
<dbReference type="EMBL" id="JAGQLN010000011">
    <property type="protein sequence ID" value="MCA9376928.1"/>
    <property type="molecule type" value="Genomic_DNA"/>
</dbReference>
<proteinExistence type="predicted"/>
<protein>
    <submittedName>
        <fullName evidence="2">DUF1846 family protein</fullName>
    </submittedName>
</protein>